<feature type="region of interest" description="Disordered" evidence="5">
    <location>
        <begin position="47"/>
        <end position="69"/>
    </location>
</feature>
<keyword evidence="4" id="KW-1015">Disulfide bond</keyword>
<comment type="similarity">
    <text evidence="1">Belongs to the SCO1/2 family.</text>
</comment>
<dbReference type="AlphaFoldDB" id="A0A5C7FY66"/>
<dbReference type="GO" id="GO:0046872">
    <property type="term" value="F:metal ion binding"/>
    <property type="evidence" value="ECO:0007669"/>
    <property type="project" value="UniProtKB-KW"/>
</dbReference>
<feature type="binding site" evidence="3">
    <location>
        <position position="105"/>
    </location>
    <ligand>
        <name>Cu cation</name>
        <dbReference type="ChEBI" id="CHEBI:23378"/>
    </ligand>
</feature>
<evidence type="ECO:0000259" key="6">
    <source>
        <dbReference type="PROSITE" id="PS51352"/>
    </source>
</evidence>
<feature type="disulfide bond" description="Redox-active" evidence="4">
    <location>
        <begin position="105"/>
        <end position="109"/>
    </location>
</feature>
<evidence type="ECO:0000256" key="2">
    <source>
        <dbReference type="ARBA" id="ARBA00023008"/>
    </source>
</evidence>
<evidence type="ECO:0000313" key="7">
    <source>
        <dbReference type="EMBL" id="TXF90551.1"/>
    </source>
</evidence>
<feature type="binding site" evidence="3">
    <location>
        <position position="194"/>
    </location>
    <ligand>
        <name>Cu cation</name>
        <dbReference type="ChEBI" id="CHEBI:23378"/>
    </ligand>
</feature>
<dbReference type="SUPFAM" id="SSF52833">
    <property type="entry name" value="Thioredoxin-like"/>
    <property type="match status" value="1"/>
</dbReference>
<dbReference type="PANTHER" id="PTHR12151:SF25">
    <property type="entry name" value="LINALOOL DEHYDRATASE_ISOMERASE DOMAIN-CONTAINING PROTEIN"/>
    <property type="match status" value="1"/>
</dbReference>
<protein>
    <submittedName>
        <fullName evidence="7">SCO family protein</fullName>
    </submittedName>
</protein>
<dbReference type="RefSeq" id="WP_147929723.1">
    <property type="nucleotide sequence ID" value="NZ_VOXD01000006.1"/>
</dbReference>
<dbReference type="CDD" id="cd02968">
    <property type="entry name" value="SCO"/>
    <property type="match status" value="1"/>
</dbReference>
<dbReference type="InterPro" id="IPR013766">
    <property type="entry name" value="Thioredoxin_domain"/>
</dbReference>
<accession>A0A5C7FY66</accession>
<evidence type="ECO:0000313" key="8">
    <source>
        <dbReference type="Proteomes" id="UP000321907"/>
    </source>
</evidence>
<dbReference type="PROSITE" id="PS51257">
    <property type="entry name" value="PROKAR_LIPOPROTEIN"/>
    <property type="match status" value="1"/>
</dbReference>
<dbReference type="Pfam" id="PF02630">
    <property type="entry name" value="SCO1-SenC"/>
    <property type="match status" value="1"/>
</dbReference>
<dbReference type="InterPro" id="IPR003782">
    <property type="entry name" value="SCO1/SenC"/>
</dbReference>
<name>A0A5C7FY66_9BACT</name>
<gene>
    <name evidence="7" type="ORF">FUA23_05490</name>
</gene>
<feature type="binding site" evidence="3">
    <location>
        <position position="109"/>
    </location>
    <ligand>
        <name>Cu cation</name>
        <dbReference type="ChEBI" id="CHEBI:23378"/>
    </ligand>
</feature>
<feature type="domain" description="Thioredoxin" evidence="6">
    <location>
        <begin position="58"/>
        <end position="231"/>
    </location>
</feature>
<keyword evidence="8" id="KW-1185">Reference proteome</keyword>
<comment type="caution">
    <text evidence="7">The sequence shown here is derived from an EMBL/GenBank/DDBJ whole genome shotgun (WGS) entry which is preliminary data.</text>
</comment>
<dbReference type="Gene3D" id="3.40.30.10">
    <property type="entry name" value="Glutaredoxin"/>
    <property type="match status" value="1"/>
</dbReference>
<dbReference type="EMBL" id="VOXD01000006">
    <property type="protein sequence ID" value="TXF90551.1"/>
    <property type="molecule type" value="Genomic_DNA"/>
</dbReference>
<evidence type="ECO:0000256" key="4">
    <source>
        <dbReference type="PIRSR" id="PIRSR603782-2"/>
    </source>
</evidence>
<proteinExistence type="inferred from homology"/>
<evidence type="ECO:0000256" key="3">
    <source>
        <dbReference type="PIRSR" id="PIRSR603782-1"/>
    </source>
</evidence>
<dbReference type="InterPro" id="IPR036249">
    <property type="entry name" value="Thioredoxin-like_sf"/>
</dbReference>
<dbReference type="PANTHER" id="PTHR12151">
    <property type="entry name" value="ELECTRON TRANSPORT PROTIN SCO1/SENC FAMILY MEMBER"/>
    <property type="match status" value="1"/>
</dbReference>
<organism evidence="7 8">
    <name type="scientific">Neolewinella aurantiaca</name>
    <dbReference type="NCBI Taxonomy" id="2602767"/>
    <lineage>
        <taxon>Bacteria</taxon>
        <taxon>Pseudomonadati</taxon>
        <taxon>Bacteroidota</taxon>
        <taxon>Saprospiria</taxon>
        <taxon>Saprospirales</taxon>
        <taxon>Lewinellaceae</taxon>
        <taxon>Neolewinella</taxon>
    </lineage>
</organism>
<dbReference type="Proteomes" id="UP000321907">
    <property type="component" value="Unassembled WGS sequence"/>
</dbReference>
<sequence>MYSRALFFILSVFILVGCGDSNGLASIESSDQHPFYARHPKDPKTGKYLENELGFPGNHPTDPATGAPAPEPVRDWNYIDQLERPFGSDSLRGKVYVAEFFFTSCPTICPKVKGQMLRLEEEFADEPDFRMVSFTVDPKRDTPEKMKMYAEQLGTKNMDRWRYIYGDRFEISELDADYLSIAEENPDAPGGFDHSGYIVLVDRNGFVRSYASGLKPEEVDFLMKDIRLLLDAK</sequence>
<evidence type="ECO:0000256" key="5">
    <source>
        <dbReference type="SAM" id="MobiDB-lite"/>
    </source>
</evidence>
<dbReference type="OrthoDB" id="9811998at2"/>
<keyword evidence="2 3" id="KW-0186">Copper</keyword>
<evidence type="ECO:0000256" key="1">
    <source>
        <dbReference type="ARBA" id="ARBA00010996"/>
    </source>
</evidence>
<keyword evidence="3" id="KW-0479">Metal-binding</keyword>
<dbReference type="PROSITE" id="PS51352">
    <property type="entry name" value="THIOREDOXIN_2"/>
    <property type="match status" value="1"/>
</dbReference>
<reference evidence="7 8" key="1">
    <citation type="submission" date="2019-08" db="EMBL/GenBank/DDBJ databases">
        <title>Lewinella sp. strain SSH13 Genome sequencing and assembly.</title>
        <authorList>
            <person name="Kim I."/>
        </authorList>
    </citation>
    <scope>NUCLEOTIDE SEQUENCE [LARGE SCALE GENOMIC DNA]</scope>
    <source>
        <strain evidence="7 8">SSH13</strain>
    </source>
</reference>